<comment type="function">
    <text evidence="2">Functions as a ribosomal silencing factor. Interacts with ribosomal protein uL14 (rplN), blocking formation of intersubunit bridge B8. Prevents association of the 30S and 50S ribosomal subunits and the formation of functional ribosomes, thus repressing translation.</text>
</comment>
<dbReference type="SUPFAM" id="SSF81301">
    <property type="entry name" value="Nucleotidyltransferase"/>
    <property type="match status" value="1"/>
</dbReference>
<proteinExistence type="inferred from homology"/>
<keyword evidence="2" id="KW-0810">Translation regulation</keyword>
<dbReference type="NCBIfam" id="TIGR00090">
    <property type="entry name" value="rsfS_iojap_ybeB"/>
    <property type="match status" value="1"/>
</dbReference>
<dbReference type="OrthoDB" id="9793681at2"/>
<evidence type="ECO:0000313" key="4">
    <source>
        <dbReference type="Proteomes" id="UP000234384"/>
    </source>
</evidence>
<dbReference type="InterPro" id="IPR043519">
    <property type="entry name" value="NT_sf"/>
</dbReference>
<evidence type="ECO:0000313" key="3">
    <source>
        <dbReference type="EMBL" id="PKY89555.1"/>
    </source>
</evidence>
<dbReference type="GO" id="GO:0042256">
    <property type="term" value="P:cytosolic ribosome assembly"/>
    <property type="evidence" value="ECO:0007669"/>
    <property type="project" value="UniProtKB-UniRule"/>
</dbReference>
<dbReference type="GO" id="GO:0017148">
    <property type="term" value="P:negative regulation of translation"/>
    <property type="evidence" value="ECO:0007669"/>
    <property type="project" value="UniProtKB-UniRule"/>
</dbReference>
<evidence type="ECO:0000256" key="1">
    <source>
        <dbReference type="ARBA" id="ARBA00010574"/>
    </source>
</evidence>
<comment type="caution">
    <text evidence="3">The sequence shown here is derived from an EMBL/GenBank/DDBJ whole genome shotgun (WGS) entry which is preliminary data.</text>
</comment>
<dbReference type="InterPro" id="IPR004394">
    <property type="entry name" value="Iojap/RsfS/C7orf30"/>
</dbReference>
<dbReference type="PANTHER" id="PTHR21043:SF0">
    <property type="entry name" value="MITOCHONDRIAL ASSEMBLY OF RIBOSOMAL LARGE SUBUNIT PROTEIN 1"/>
    <property type="match status" value="1"/>
</dbReference>
<gene>
    <name evidence="2 3" type="primary">rsfS</name>
    <name evidence="3" type="ORF">CYJ57_03270</name>
</gene>
<dbReference type="GO" id="GO:0043023">
    <property type="term" value="F:ribosomal large subunit binding"/>
    <property type="evidence" value="ECO:0007669"/>
    <property type="project" value="TreeGrafter"/>
</dbReference>
<evidence type="ECO:0000256" key="2">
    <source>
        <dbReference type="HAMAP-Rule" id="MF_01477"/>
    </source>
</evidence>
<dbReference type="PANTHER" id="PTHR21043">
    <property type="entry name" value="IOJAP SUPERFAMILY ORTHOLOG"/>
    <property type="match status" value="1"/>
</dbReference>
<sequence length="118" mass="13748">MEETINKIKLIVQHAHDRLAQEITVLDVRELTPVTDYFIIMHGRNGRQVKAIVDEIVECVHQAGYELLSVEGKQDGQWTLIDLNDVVVHVFLNTERELYGLERIWIDAPELNIEEWID</sequence>
<protein>
    <recommendedName>
        <fullName evidence="2">Ribosomal silencing factor RsfS</fullName>
    </recommendedName>
</protein>
<dbReference type="Proteomes" id="UP000234384">
    <property type="component" value="Unassembled WGS sequence"/>
</dbReference>
<keyword evidence="2" id="KW-0963">Cytoplasm</keyword>
<comment type="similarity">
    <text evidence="1 2">Belongs to the Iojap/RsfS family.</text>
</comment>
<dbReference type="EMBL" id="PKHE01000006">
    <property type="protein sequence ID" value="PKY89555.1"/>
    <property type="molecule type" value="Genomic_DNA"/>
</dbReference>
<name>A0A2I1K1X6_9LACT</name>
<reference evidence="3 4" key="1">
    <citation type="submission" date="2017-12" db="EMBL/GenBank/DDBJ databases">
        <title>Phylogenetic diversity of female urinary microbiome.</title>
        <authorList>
            <person name="Thomas-White K."/>
            <person name="Wolfe A.J."/>
        </authorList>
    </citation>
    <scope>NUCLEOTIDE SEQUENCE [LARGE SCALE GENOMIC DNA]</scope>
    <source>
        <strain evidence="3 4">UMB0898</strain>
    </source>
</reference>
<dbReference type="Gene3D" id="3.30.460.10">
    <property type="entry name" value="Beta Polymerase, domain 2"/>
    <property type="match status" value="1"/>
</dbReference>
<dbReference type="GO" id="GO:0005737">
    <property type="term" value="C:cytoplasm"/>
    <property type="evidence" value="ECO:0007669"/>
    <property type="project" value="UniProtKB-SubCell"/>
</dbReference>
<dbReference type="AlphaFoldDB" id="A0A2I1K1X6"/>
<organism evidence="3 4">
    <name type="scientific">Falseniella ignava</name>
    <dbReference type="NCBI Taxonomy" id="137730"/>
    <lineage>
        <taxon>Bacteria</taxon>
        <taxon>Bacillati</taxon>
        <taxon>Bacillota</taxon>
        <taxon>Bacilli</taxon>
        <taxon>Lactobacillales</taxon>
        <taxon>Aerococcaceae</taxon>
        <taxon>Falseniella</taxon>
    </lineage>
</organism>
<dbReference type="Pfam" id="PF02410">
    <property type="entry name" value="RsfS"/>
    <property type="match status" value="1"/>
</dbReference>
<accession>A0A2I1K1X6</accession>
<comment type="subcellular location">
    <subcellularLocation>
        <location evidence="2">Cytoplasm</location>
    </subcellularLocation>
</comment>
<keyword evidence="2" id="KW-0678">Repressor</keyword>
<comment type="subunit">
    <text evidence="2">Interacts with ribosomal protein uL14 (rplN).</text>
</comment>
<dbReference type="HAMAP" id="MF_01477">
    <property type="entry name" value="Iojap_RsfS"/>
    <property type="match status" value="1"/>
</dbReference>
<dbReference type="GO" id="GO:0090071">
    <property type="term" value="P:negative regulation of ribosome biogenesis"/>
    <property type="evidence" value="ECO:0007669"/>
    <property type="project" value="UniProtKB-UniRule"/>
</dbReference>